<dbReference type="PROSITE" id="PS50928">
    <property type="entry name" value="ABC_TM1"/>
    <property type="match status" value="1"/>
</dbReference>
<dbReference type="CDD" id="cd06261">
    <property type="entry name" value="TM_PBP2"/>
    <property type="match status" value="1"/>
</dbReference>
<dbReference type="RefSeq" id="WP_022382201.1">
    <property type="nucleotide sequence ID" value="NZ_AP019697.1"/>
</dbReference>
<dbReference type="Pfam" id="PF00528">
    <property type="entry name" value="BPD_transp_1"/>
    <property type="match status" value="1"/>
</dbReference>
<keyword evidence="8 9" id="KW-0472">Membrane</keyword>
<evidence type="ECO:0000256" key="4">
    <source>
        <dbReference type="ARBA" id="ARBA00022475"/>
    </source>
</evidence>
<evidence type="ECO:0000256" key="9">
    <source>
        <dbReference type="RuleBase" id="RU363032"/>
    </source>
</evidence>
<dbReference type="AlphaFoldDB" id="A0A8D4UU02"/>
<dbReference type="GO" id="GO:0022857">
    <property type="term" value="F:transmembrane transporter activity"/>
    <property type="evidence" value="ECO:0007669"/>
    <property type="project" value="InterPro"/>
</dbReference>
<keyword evidence="3 9" id="KW-0813">Transport</keyword>
<dbReference type="InterPro" id="IPR043429">
    <property type="entry name" value="ArtM/GltK/GlnP/TcyL/YhdX-like"/>
</dbReference>
<keyword evidence="4" id="KW-1003">Cell membrane</keyword>
<feature type="domain" description="ABC transmembrane type-1" evidence="10">
    <location>
        <begin position="19"/>
        <end position="217"/>
    </location>
</feature>
<dbReference type="InterPro" id="IPR035906">
    <property type="entry name" value="MetI-like_sf"/>
</dbReference>
<dbReference type="GO" id="GO:0006865">
    <property type="term" value="P:amino acid transport"/>
    <property type="evidence" value="ECO:0007669"/>
    <property type="project" value="UniProtKB-KW"/>
</dbReference>
<feature type="transmembrane region" description="Helical" evidence="9">
    <location>
        <begin position="199"/>
        <end position="220"/>
    </location>
</feature>
<reference evidence="12" key="1">
    <citation type="submission" date="2019-05" db="EMBL/GenBank/DDBJ databases">
        <title>Complete genome sequencing of Dialister sp. strain 5BBH33.</title>
        <authorList>
            <person name="Sakamoto M."/>
            <person name="Murakami T."/>
            <person name="Mori H."/>
        </authorList>
    </citation>
    <scope>NUCLEOTIDE SEQUENCE [LARGE SCALE GENOMIC DNA]</scope>
    <source>
        <strain evidence="12">5BBH33</strain>
    </source>
</reference>
<evidence type="ECO:0000313" key="11">
    <source>
        <dbReference type="EMBL" id="BBK24814.1"/>
    </source>
</evidence>
<dbReference type="OrthoDB" id="9787841at2"/>
<name>A0A8D4UU02_9FIRM</name>
<keyword evidence="6" id="KW-0029">Amino-acid transport</keyword>
<keyword evidence="5 9" id="KW-0812">Transmembrane</keyword>
<gene>
    <name evidence="11" type="ORF">Dia5BBH33_07490</name>
</gene>
<comment type="similarity">
    <text evidence="2">Belongs to the binding-protein-dependent transport system permease family. HisMQ subfamily.</text>
</comment>
<dbReference type="GeneID" id="92715968"/>
<dbReference type="InterPro" id="IPR000515">
    <property type="entry name" value="MetI-like"/>
</dbReference>
<evidence type="ECO:0000259" key="10">
    <source>
        <dbReference type="PROSITE" id="PS50928"/>
    </source>
</evidence>
<proteinExistence type="inferred from homology"/>
<dbReference type="NCBIfam" id="TIGR01726">
    <property type="entry name" value="HEQRo_perm_3TM"/>
    <property type="match status" value="1"/>
</dbReference>
<feature type="transmembrane region" description="Helical" evidence="9">
    <location>
        <begin position="21"/>
        <end position="43"/>
    </location>
</feature>
<keyword evidence="7 9" id="KW-1133">Transmembrane helix</keyword>
<dbReference type="Proteomes" id="UP000320585">
    <property type="component" value="Chromosome"/>
</dbReference>
<evidence type="ECO:0000313" key="12">
    <source>
        <dbReference type="Proteomes" id="UP000320585"/>
    </source>
</evidence>
<dbReference type="FunFam" id="1.10.3720.10:FF:000033">
    <property type="entry name" value="Polar amino acid ABC transporter permease"/>
    <property type="match status" value="1"/>
</dbReference>
<sequence>MDLVIDTAVKYNDIFMSGAKITIIISLLSCFFGLLLGIILAFMKISGIKILQAIATVYVEIIRGTPVLVQISLVFFGLPFLGIHFPSFQILGVDFERLSAGVLALIINSGAYECEIVRSGIQSIPKGQLEGAMSLGFSKWESMIRIIIPQAIRNILPVIGNEFVTLIKESSQVSVIGMADLMYTATTIQGISFQPFPPLVIVALYYFIMTFFVSMCLKVLERRLKVKSVR</sequence>
<dbReference type="PANTHER" id="PTHR30614">
    <property type="entry name" value="MEMBRANE COMPONENT OF AMINO ACID ABC TRANSPORTER"/>
    <property type="match status" value="1"/>
</dbReference>
<evidence type="ECO:0000256" key="8">
    <source>
        <dbReference type="ARBA" id="ARBA00023136"/>
    </source>
</evidence>
<comment type="subcellular location">
    <subcellularLocation>
        <location evidence="1 9">Cell membrane</location>
        <topology evidence="1 9">Multi-pass membrane protein</topology>
    </subcellularLocation>
</comment>
<dbReference type="KEGG" id="dho:Dia5BBH33_07490"/>
<evidence type="ECO:0000256" key="1">
    <source>
        <dbReference type="ARBA" id="ARBA00004651"/>
    </source>
</evidence>
<accession>A0A8D4UU02</accession>
<dbReference type="PANTHER" id="PTHR30614:SF20">
    <property type="entry name" value="GLUTAMINE TRANSPORT SYSTEM PERMEASE PROTEIN GLNP"/>
    <property type="match status" value="1"/>
</dbReference>
<dbReference type="GO" id="GO:0043190">
    <property type="term" value="C:ATP-binding cassette (ABC) transporter complex"/>
    <property type="evidence" value="ECO:0007669"/>
    <property type="project" value="InterPro"/>
</dbReference>
<organism evidence="11 12">
    <name type="scientific">Dialister hominis</name>
    <dbReference type="NCBI Taxonomy" id="2582419"/>
    <lineage>
        <taxon>Bacteria</taxon>
        <taxon>Bacillati</taxon>
        <taxon>Bacillota</taxon>
        <taxon>Negativicutes</taxon>
        <taxon>Veillonellales</taxon>
        <taxon>Veillonellaceae</taxon>
        <taxon>Dialister</taxon>
    </lineage>
</organism>
<dbReference type="EMBL" id="AP019697">
    <property type="protein sequence ID" value="BBK24814.1"/>
    <property type="molecule type" value="Genomic_DNA"/>
</dbReference>
<evidence type="ECO:0000256" key="5">
    <source>
        <dbReference type="ARBA" id="ARBA00022692"/>
    </source>
</evidence>
<evidence type="ECO:0000256" key="7">
    <source>
        <dbReference type="ARBA" id="ARBA00022989"/>
    </source>
</evidence>
<dbReference type="SUPFAM" id="SSF161098">
    <property type="entry name" value="MetI-like"/>
    <property type="match status" value="1"/>
</dbReference>
<evidence type="ECO:0000256" key="3">
    <source>
        <dbReference type="ARBA" id="ARBA00022448"/>
    </source>
</evidence>
<evidence type="ECO:0000256" key="6">
    <source>
        <dbReference type="ARBA" id="ARBA00022970"/>
    </source>
</evidence>
<protein>
    <submittedName>
        <fullName evidence="11">Amino acid ABC transporter permease</fullName>
    </submittedName>
</protein>
<keyword evidence="12" id="KW-1185">Reference proteome</keyword>
<evidence type="ECO:0000256" key="2">
    <source>
        <dbReference type="ARBA" id="ARBA00010072"/>
    </source>
</evidence>
<dbReference type="InterPro" id="IPR010065">
    <property type="entry name" value="AA_ABC_transptr_permease_3TM"/>
</dbReference>
<dbReference type="Gene3D" id="1.10.3720.10">
    <property type="entry name" value="MetI-like"/>
    <property type="match status" value="1"/>
</dbReference>